<dbReference type="SUPFAM" id="SSF158651">
    <property type="entry name" value="YejL-like"/>
    <property type="match status" value="1"/>
</dbReference>
<dbReference type="AlphaFoldDB" id="A0A0F9W1I1"/>
<dbReference type="NCBIfam" id="NF010242">
    <property type="entry name" value="PRK13689.1"/>
    <property type="match status" value="1"/>
</dbReference>
<accession>A0A0F9W1I1</accession>
<dbReference type="HAMAP" id="MF_00816">
    <property type="entry name" value="UPF0352"/>
    <property type="match status" value="1"/>
</dbReference>
<comment type="caution">
    <text evidence="1">The sequence shown here is derived from an EMBL/GenBank/DDBJ whole genome shotgun (WGS) entry which is preliminary data.</text>
</comment>
<reference evidence="1" key="1">
    <citation type="journal article" date="2015" name="Nature">
        <title>Complex archaea that bridge the gap between prokaryotes and eukaryotes.</title>
        <authorList>
            <person name="Spang A."/>
            <person name="Saw J.H."/>
            <person name="Jorgensen S.L."/>
            <person name="Zaremba-Niedzwiedzka K."/>
            <person name="Martijn J."/>
            <person name="Lind A.E."/>
            <person name="van Eijk R."/>
            <person name="Schleper C."/>
            <person name="Guy L."/>
            <person name="Ettema T.J."/>
        </authorList>
    </citation>
    <scope>NUCLEOTIDE SEQUENCE</scope>
</reference>
<dbReference type="Gene3D" id="1.10.3390.10">
    <property type="entry name" value="YejL-like"/>
    <property type="match status" value="1"/>
</dbReference>
<proteinExistence type="inferred from homology"/>
<dbReference type="InterPro" id="IPR023202">
    <property type="entry name" value="YejL_sf"/>
</dbReference>
<name>A0A0F9W1I1_9ZZZZ</name>
<dbReference type="Pfam" id="PF07208">
    <property type="entry name" value="DUF1414"/>
    <property type="match status" value="1"/>
</dbReference>
<evidence type="ECO:0000313" key="1">
    <source>
        <dbReference type="EMBL" id="KKN79531.1"/>
    </source>
</evidence>
<dbReference type="InterPro" id="IPR009857">
    <property type="entry name" value="UPF0352"/>
</dbReference>
<organism evidence="1">
    <name type="scientific">marine sediment metagenome</name>
    <dbReference type="NCBI Taxonomy" id="412755"/>
    <lineage>
        <taxon>unclassified sequences</taxon>
        <taxon>metagenomes</taxon>
        <taxon>ecological metagenomes</taxon>
    </lineage>
</organism>
<gene>
    <name evidence="1" type="ORF">LCGC14_0338820</name>
</gene>
<protein>
    <submittedName>
        <fullName evidence="1">Uncharacterized protein</fullName>
    </submittedName>
</protein>
<dbReference type="EMBL" id="LAZR01000245">
    <property type="protein sequence ID" value="KKN79531.1"/>
    <property type="molecule type" value="Genomic_DNA"/>
</dbReference>
<sequence>MFFTPLVLKYENITILLNQLMPILSKYSNEEVEQIVDQLIDVLTKHNAPVDLSLMCLGNSITHILKEHVPTGKRQAVTENFAKALSQSVK</sequence>